<reference evidence="10" key="1">
    <citation type="submission" date="2020-07" db="EMBL/GenBank/DDBJ databases">
        <title>Complete genome sequencing of Coprobacter sp. strain 2CBH44.</title>
        <authorList>
            <person name="Sakamoto M."/>
            <person name="Murakami T."/>
            <person name="Mori H."/>
        </authorList>
    </citation>
    <scope>NUCLEOTIDE SEQUENCE [LARGE SCALE GENOMIC DNA]</scope>
    <source>
        <strain evidence="10">2CBH44</strain>
    </source>
</reference>
<comment type="function">
    <text evidence="5">This is 1 of the proteins that bind and probably mediate the attachment of the 5S RNA into the large ribosomal subunit, where it forms part of the central protuberance. In the 70S ribosome it contacts protein S13 of the 30S subunit (bridge B1b), connecting the 2 subunits; this bridge is implicated in subunit movement. Contacts the P site tRNA; the 5S rRNA and some of its associated proteins might help stabilize positioning of ribosome-bound tRNAs.</text>
</comment>
<dbReference type="GO" id="GO:0000049">
    <property type="term" value="F:tRNA binding"/>
    <property type="evidence" value="ECO:0007669"/>
    <property type="project" value="UniProtKB-UniRule"/>
</dbReference>
<dbReference type="GO" id="GO:0005840">
    <property type="term" value="C:ribosome"/>
    <property type="evidence" value="ECO:0007669"/>
    <property type="project" value="UniProtKB-KW"/>
</dbReference>
<feature type="domain" description="Large ribosomal subunit protein uL5 N-terminal" evidence="7">
    <location>
        <begin position="27"/>
        <end position="83"/>
    </location>
</feature>
<dbReference type="FunFam" id="3.30.1440.10:FF:000001">
    <property type="entry name" value="50S ribosomal protein L5"/>
    <property type="match status" value="1"/>
</dbReference>
<dbReference type="InterPro" id="IPR031309">
    <property type="entry name" value="Ribosomal_uL5_C"/>
</dbReference>
<keyword evidence="3 5" id="KW-0687">Ribonucleoprotein</keyword>
<dbReference type="KEGG" id="copr:Cop2CBH44_20940"/>
<keyword evidence="10" id="KW-1185">Reference proteome</keyword>
<dbReference type="InterPro" id="IPR022803">
    <property type="entry name" value="Ribosomal_uL5_dom_sf"/>
</dbReference>
<evidence type="ECO:0000259" key="8">
    <source>
        <dbReference type="Pfam" id="PF00673"/>
    </source>
</evidence>
<dbReference type="GO" id="GO:0006412">
    <property type="term" value="P:translation"/>
    <property type="evidence" value="ECO:0007669"/>
    <property type="project" value="UniProtKB-UniRule"/>
</dbReference>
<dbReference type="InterPro" id="IPR002132">
    <property type="entry name" value="Ribosomal_uL5"/>
</dbReference>
<gene>
    <name evidence="5 9" type="primary">rplE</name>
    <name evidence="9" type="ORF">Cop2CBH44_20940</name>
</gene>
<dbReference type="HAMAP" id="MF_01333_B">
    <property type="entry name" value="Ribosomal_uL5_B"/>
    <property type="match status" value="1"/>
</dbReference>
<proteinExistence type="inferred from homology"/>
<protein>
    <recommendedName>
        <fullName evidence="4 5">Large ribosomal subunit protein uL5</fullName>
    </recommendedName>
</protein>
<dbReference type="AlphaFoldDB" id="A0A7G1HZ03"/>
<evidence type="ECO:0000256" key="4">
    <source>
        <dbReference type="ARBA" id="ARBA00035245"/>
    </source>
</evidence>
<dbReference type="RefSeq" id="WP_021929231.1">
    <property type="nucleotide sequence ID" value="NZ_AP023322.1"/>
</dbReference>
<feature type="domain" description="Large ribosomal subunit protein uL5 C-terminal" evidence="8">
    <location>
        <begin position="87"/>
        <end position="179"/>
    </location>
</feature>
<dbReference type="PIRSF" id="PIRSF002161">
    <property type="entry name" value="Ribosomal_L5"/>
    <property type="match status" value="1"/>
</dbReference>
<evidence type="ECO:0000256" key="1">
    <source>
        <dbReference type="ARBA" id="ARBA00008553"/>
    </source>
</evidence>
<evidence type="ECO:0000313" key="9">
    <source>
        <dbReference type="EMBL" id="BCI63741.1"/>
    </source>
</evidence>
<sequence length="185" mass="20885">MSNTASLKNDYKERIVPALMKEFKYSSVMQVPVLKKIVINQGLGQAVADKKIIETAINELTAITGQKAVATLSKKDISNFKLRKKMPIGVMVTLRRERMYEFLERLVRVALPRIRDFKGIEGKLDGRGNYTLGVQEQIIFPEINIDSITKILGMNITFVTSAETDEEGYALLKEFGLPFKNAKKN</sequence>
<dbReference type="GO" id="GO:0003735">
    <property type="term" value="F:structural constituent of ribosome"/>
    <property type="evidence" value="ECO:0007669"/>
    <property type="project" value="InterPro"/>
</dbReference>
<dbReference type="GO" id="GO:1990904">
    <property type="term" value="C:ribonucleoprotein complex"/>
    <property type="evidence" value="ECO:0007669"/>
    <property type="project" value="UniProtKB-KW"/>
</dbReference>
<evidence type="ECO:0000256" key="6">
    <source>
        <dbReference type="RuleBase" id="RU003930"/>
    </source>
</evidence>
<dbReference type="PANTHER" id="PTHR11994">
    <property type="entry name" value="60S RIBOSOMAL PROTEIN L11-RELATED"/>
    <property type="match status" value="1"/>
</dbReference>
<accession>A0A7G1HZ03</accession>
<evidence type="ECO:0000256" key="2">
    <source>
        <dbReference type="ARBA" id="ARBA00022980"/>
    </source>
</evidence>
<dbReference type="SUPFAM" id="SSF55282">
    <property type="entry name" value="RL5-like"/>
    <property type="match status" value="1"/>
</dbReference>
<keyword evidence="2 5" id="KW-0689">Ribosomal protein</keyword>
<dbReference type="NCBIfam" id="NF000585">
    <property type="entry name" value="PRK00010.1"/>
    <property type="match status" value="1"/>
</dbReference>
<dbReference type="Gene3D" id="3.30.1440.10">
    <property type="match status" value="1"/>
</dbReference>
<dbReference type="Pfam" id="PF00673">
    <property type="entry name" value="Ribosomal_L5_C"/>
    <property type="match status" value="1"/>
</dbReference>
<evidence type="ECO:0000256" key="5">
    <source>
        <dbReference type="HAMAP-Rule" id="MF_01333"/>
    </source>
</evidence>
<evidence type="ECO:0000256" key="3">
    <source>
        <dbReference type="ARBA" id="ARBA00023274"/>
    </source>
</evidence>
<dbReference type="EMBL" id="AP023322">
    <property type="protein sequence ID" value="BCI63741.1"/>
    <property type="molecule type" value="Genomic_DNA"/>
</dbReference>
<keyword evidence="5" id="KW-0820">tRNA-binding</keyword>
<dbReference type="InterPro" id="IPR020930">
    <property type="entry name" value="Ribosomal_uL5_bac-type"/>
</dbReference>
<dbReference type="Pfam" id="PF00281">
    <property type="entry name" value="Ribosomal_L5"/>
    <property type="match status" value="1"/>
</dbReference>
<organism evidence="9 10">
    <name type="scientific">Coprobacter secundus subsp. similis</name>
    <dbReference type="NCBI Taxonomy" id="2751153"/>
    <lineage>
        <taxon>Bacteria</taxon>
        <taxon>Pseudomonadati</taxon>
        <taxon>Bacteroidota</taxon>
        <taxon>Bacteroidia</taxon>
        <taxon>Bacteroidales</taxon>
        <taxon>Barnesiellaceae</taxon>
        <taxon>Coprobacter</taxon>
    </lineage>
</organism>
<dbReference type="InterPro" id="IPR031310">
    <property type="entry name" value="Ribosomal_uL5_N"/>
</dbReference>
<name>A0A7G1HZ03_9BACT</name>
<keyword evidence="5" id="KW-0694">RNA-binding</keyword>
<dbReference type="GO" id="GO:0019843">
    <property type="term" value="F:rRNA binding"/>
    <property type="evidence" value="ECO:0007669"/>
    <property type="project" value="UniProtKB-UniRule"/>
</dbReference>
<evidence type="ECO:0000313" key="10">
    <source>
        <dbReference type="Proteomes" id="UP000594042"/>
    </source>
</evidence>
<keyword evidence="5" id="KW-0699">rRNA-binding</keyword>
<comment type="subunit">
    <text evidence="5">Part of the 50S ribosomal subunit; part of the 5S rRNA/L5/L18/L25 subcomplex. Contacts the 5S rRNA and the P site tRNA. Forms a bridge to the 30S subunit in the 70S ribosome.</text>
</comment>
<comment type="similarity">
    <text evidence="1 5 6">Belongs to the universal ribosomal protein uL5 family.</text>
</comment>
<evidence type="ECO:0000259" key="7">
    <source>
        <dbReference type="Pfam" id="PF00281"/>
    </source>
</evidence>
<dbReference type="Proteomes" id="UP000594042">
    <property type="component" value="Chromosome"/>
</dbReference>